<keyword evidence="3" id="KW-1185">Reference proteome</keyword>
<evidence type="ECO:0000313" key="2">
    <source>
        <dbReference type="EMBL" id="TEB26927.1"/>
    </source>
</evidence>
<feature type="coiled-coil region" evidence="1">
    <location>
        <begin position="24"/>
        <end position="72"/>
    </location>
</feature>
<dbReference type="Proteomes" id="UP000298030">
    <property type="component" value="Unassembled WGS sequence"/>
</dbReference>
<sequence length="364" mass="40091">MQLGHAHPQYDVGSVEAATPVHQIMKLVASLEESKIEIRGLKRNLVEEMVRARVAEAEVARLSEVAKGLEGKLQASVDQHHETLGNEAVVGSARREADATCNRACCIDQDRPNGAAECGGHENDSIQEVQTVNQSHSIDEGDVSVTQGPEYPALEQELKRKPKDTSQFYVIWPIMMPQPQHCETMRGYHQTNTDPAQRGSQLGHVGKDGALSMQGSAKHWQHITGGTERISGTALRTSENSEGQWPTSGTPISDHPPYTLEPIMDYLRALLCHPGLPNDGYGRIRRMDREGPTMCYIAADSFNPSPEAVQREAGWNVYTKNDNLLELLAGYNGTVRWLGLENVGGQELGVLWKAQQNRPFAIAE</sequence>
<gene>
    <name evidence="2" type="ORF">FA13DRAFT_1712914</name>
</gene>
<dbReference type="EMBL" id="QPFP01000044">
    <property type="protein sequence ID" value="TEB26927.1"/>
    <property type="molecule type" value="Genomic_DNA"/>
</dbReference>
<dbReference type="AlphaFoldDB" id="A0A4Y7SYJ1"/>
<accession>A0A4Y7SYJ1</accession>
<evidence type="ECO:0000256" key="1">
    <source>
        <dbReference type="SAM" id="Coils"/>
    </source>
</evidence>
<protein>
    <submittedName>
        <fullName evidence="2">Uncharacterized protein</fullName>
    </submittedName>
</protein>
<comment type="caution">
    <text evidence="2">The sequence shown here is derived from an EMBL/GenBank/DDBJ whole genome shotgun (WGS) entry which is preliminary data.</text>
</comment>
<reference evidence="2 3" key="1">
    <citation type="journal article" date="2019" name="Nat. Ecol. Evol.">
        <title>Megaphylogeny resolves global patterns of mushroom evolution.</title>
        <authorList>
            <person name="Varga T."/>
            <person name="Krizsan K."/>
            <person name="Foldi C."/>
            <person name="Dima B."/>
            <person name="Sanchez-Garcia M."/>
            <person name="Sanchez-Ramirez S."/>
            <person name="Szollosi G.J."/>
            <person name="Szarkandi J.G."/>
            <person name="Papp V."/>
            <person name="Albert L."/>
            <person name="Andreopoulos W."/>
            <person name="Angelini C."/>
            <person name="Antonin V."/>
            <person name="Barry K.W."/>
            <person name="Bougher N.L."/>
            <person name="Buchanan P."/>
            <person name="Buyck B."/>
            <person name="Bense V."/>
            <person name="Catcheside P."/>
            <person name="Chovatia M."/>
            <person name="Cooper J."/>
            <person name="Damon W."/>
            <person name="Desjardin D."/>
            <person name="Finy P."/>
            <person name="Geml J."/>
            <person name="Haridas S."/>
            <person name="Hughes K."/>
            <person name="Justo A."/>
            <person name="Karasinski D."/>
            <person name="Kautmanova I."/>
            <person name="Kiss B."/>
            <person name="Kocsube S."/>
            <person name="Kotiranta H."/>
            <person name="LaButti K.M."/>
            <person name="Lechner B.E."/>
            <person name="Liimatainen K."/>
            <person name="Lipzen A."/>
            <person name="Lukacs Z."/>
            <person name="Mihaltcheva S."/>
            <person name="Morgado L.N."/>
            <person name="Niskanen T."/>
            <person name="Noordeloos M.E."/>
            <person name="Ohm R.A."/>
            <person name="Ortiz-Santana B."/>
            <person name="Ovrebo C."/>
            <person name="Racz N."/>
            <person name="Riley R."/>
            <person name="Savchenko A."/>
            <person name="Shiryaev A."/>
            <person name="Soop K."/>
            <person name="Spirin V."/>
            <person name="Szebenyi C."/>
            <person name="Tomsovsky M."/>
            <person name="Tulloss R.E."/>
            <person name="Uehling J."/>
            <person name="Grigoriev I.V."/>
            <person name="Vagvolgyi C."/>
            <person name="Papp T."/>
            <person name="Martin F.M."/>
            <person name="Miettinen O."/>
            <person name="Hibbett D.S."/>
            <person name="Nagy L.G."/>
        </authorList>
    </citation>
    <scope>NUCLEOTIDE SEQUENCE [LARGE SCALE GENOMIC DNA]</scope>
    <source>
        <strain evidence="2 3">FP101781</strain>
    </source>
</reference>
<proteinExistence type="predicted"/>
<evidence type="ECO:0000313" key="3">
    <source>
        <dbReference type="Proteomes" id="UP000298030"/>
    </source>
</evidence>
<organism evidence="2 3">
    <name type="scientific">Coprinellus micaceus</name>
    <name type="common">Glistening ink-cap mushroom</name>
    <name type="synonym">Coprinus micaceus</name>
    <dbReference type="NCBI Taxonomy" id="71717"/>
    <lineage>
        <taxon>Eukaryota</taxon>
        <taxon>Fungi</taxon>
        <taxon>Dikarya</taxon>
        <taxon>Basidiomycota</taxon>
        <taxon>Agaricomycotina</taxon>
        <taxon>Agaricomycetes</taxon>
        <taxon>Agaricomycetidae</taxon>
        <taxon>Agaricales</taxon>
        <taxon>Agaricineae</taxon>
        <taxon>Psathyrellaceae</taxon>
        <taxon>Coprinellus</taxon>
    </lineage>
</organism>
<name>A0A4Y7SYJ1_COPMI</name>
<keyword evidence="1" id="KW-0175">Coiled coil</keyword>